<gene>
    <name evidence="1" type="ORF">HanXRQr2_Chr04g0182121</name>
</gene>
<name>A0A9K3JAN6_HELAN</name>
<organism evidence="1 2">
    <name type="scientific">Helianthus annuus</name>
    <name type="common">Common sunflower</name>
    <dbReference type="NCBI Taxonomy" id="4232"/>
    <lineage>
        <taxon>Eukaryota</taxon>
        <taxon>Viridiplantae</taxon>
        <taxon>Streptophyta</taxon>
        <taxon>Embryophyta</taxon>
        <taxon>Tracheophyta</taxon>
        <taxon>Spermatophyta</taxon>
        <taxon>Magnoliopsida</taxon>
        <taxon>eudicotyledons</taxon>
        <taxon>Gunneridae</taxon>
        <taxon>Pentapetalae</taxon>
        <taxon>asterids</taxon>
        <taxon>campanulids</taxon>
        <taxon>Asterales</taxon>
        <taxon>Asteraceae</taxon>
        <taxon>Asteroideae</taxon>
        <taxon>Heliantheae alliance</taxon>
        <taxon>Heliantheae</taxon>
        <taxon>Helianthus</taxon>
    </lineage>
</organism>
<dbReference type="EMBL" id="MNCJ02000319">
    <property type="protein sequence ID" value="KAF5811502.1"/>
    <property type="molecule type" value="Genomic_DNA"/>
</dbReference>
<reference evidence="1" key="2">
    <citation type="submission" date="2020-06" db="EMBL/GenBank/DDBJ databases">
        <title>Helianthus annuus Genome sequencing and assembly Release 2.</title>
        <authorList>
            <person name="Gouzy J."/>
            <person name="Langlade N."/>
            <person name="Munos S."/>
        </authorList>
    </citation>
    <scope>NUCLEOTIDE SEQUENCE</scope>
    <source>
        <tissue evidence="1">Leaves</tissue>
    </source>
</reference>
<evidence type="ECO:0000313" key="1">
    <source>
        <dbReference type="EMBL" id="KAF5811502.1"/>
    </source>
</evidence>
<protein>
    <submittedName>
        <fullName evidence="1">Uncharacterized protein</fullName>
    </submittedName>
</protein>
<dbReference type="Gramene" id="mRNA:HanXRQr2_Chr04g0182121">
    <property type="protein sequence ID" value="mRNA:HanXRQr2_Chr04g0182121"/>
    <property type="gene ID" value="HanXRQr2_Chr04g0182121"/>
</dbReference>
<evidence type="ECO:0000313" key="2">
    <source>
        <dbReference type="Proteomes" id="UP000215914"/>
    </source>
</evidence>
<dbReference type="AlphaFoldDB" id="A0A9K3JAN6"/>
<sequence>MDTKKPKKDKKKHSKNDSIKLSKTLIFIHQLQQLNSLHFCLFTKTNL</sequence>
<accession>A0A9K3JAN6</accession>
<proteinExistence type="predicted"/>
<dbReference type="Proteomes" id="UP000215914">
    <property type="component" value="Unassembled WGS sequence"/>
</dbReference>
<comment type="caution">
    <text evidence="1">The sequence shown here is derived from an EMBL/GenBank/DDBJ whole genome shotgun (WGS) entry which is preliminary data.</text>
</comment>
<reference evidence="1" key="1">
    <citation type="journal article" date="2017" name="Nature">
        <title>The sunflower genome provides insights into oil metabolism, flowering and Asterid evolution.</title>
        <authorList>
            <person name="Badouin H."/>
            <person name="Gouzy J."/>
            <person name="Grassa C.J."/>
            <person name="Murat F."/>
            <person name="Staton S.E."/>
            <person name="Cottret L."/>
            <person name="Lelandais-Briere C."/>
            <person name="Owens G.L."/>
            <person name="Carrere S."/>
            <person name="Mayjonade B."/>
            <person name="Legrand L."/>
            <person name="Gill N."/>
            <person name="Kane N.C."/>
            <person name="Bowers J.E."/>
            <person name="Hubner S."/>
            <person name="Bellec A."/>
            <person name="Berard A."/>
            <person name="Berges H."/>
            <person name="Blanchet N."/>
            <person name="Boniface M.C."/>
            <person name="Brunel D."/>
            <person name="Catrice O."/>
            <person name="Chaidir N."/>
            <person name="Claudel C."/>
            <person name="Donnadieu C."/>
            <person name="Faraut T."/>
            <person name="Fievet G."/>
            <person name="Helmstetter N."/>
            <person name="King M."/>
            <person name="Knapp S.J."/>
            <person name="Lai Z."/>
            <person name="Le Paslier M.C."/>
            <person name="Lippi Y."/>
            <person name="Lorenzon L."/>
            <person name="Mandel J.R."/>
            <person name="Marage G."/>
            <person name="Marchand G."/>
            <person name="Marquand E."/>
            <person name="Bret-Mestries E."/>
            <person name="Morien E."/>
            <person name="Nambeesan S."/>
            <person name="Nguyen T."/>
            <person name="Pegot-Espagnet P."/>
            <person name="Pouilly N."/>
            <person name="Raftis F."/>
            <person name="Sallet E."/>
            <person name="Schiex T."/>
            <person name="Thomas J."/>
            <person name="Vandecasteele C."/>
            <person name="Vares D."/>
            <person name="Vear F."/>
            <person name="Vautrin S."/>
            <person name="Crespi M."/>
            <person name="Mangin B."/>
            <person name="Burke J.M."/>
            <person name="Salse J."/>
            <person name="Munos S."/>
            <person name="Vincourt P."/>
            <person name="Rieseberg L.H."/>
            <person name="Langlade N.B."/>
        </authorList>
    </citation>
    <scope>NUCLEOTIDE SEQUENCE</scope>
    <source>
        <tissue evidence="1">Leaves</tissue>
    </source>
</reference>
<keyword evidence="2" id="KW-1185">Reference proteome</keyword>